<keyword evidence="12" id="KW-1185">Reference proteome</keyword>
<evidence type="ECO:0000256" key="5">
    <source>
        <dbReference type="ARBA" id="ARBA00022679"/>
    </source>
</evidence>
<dbReference type="PRINTS" id="PR00151">
    <property type="entry name" value="PORPHBDMNASE"/>
</dbReference>
<organism evidence="11 12">
    <name type="scientific">Tianweitania sediminis</name>
    <dbReference type="NCBI Taxonomy" id="1502156"/>
    <lineage>
        <taxon>Bacteria</taxon>
        <taxon>Pseudomonadati</taxon>
        <taxon>Pseudomonadota</taxon>
        <taxon>Alphaproteobacteria</taxon>
        <taxon>Hyphomicrobiales</taxon>
        <taxon>Phyllobacteriaceae</taxon>
        <taxon>Tianweitania</taxon>
    </lineage>
</organism>
<dbReference type="EC" id="2.5.1.61" evidence="8"/>
<sequence length="308" mass="32626">MQTDLIRIGTRGSDLALAQARETRTRLMVAHGLPEDAFAIVVITTTGDRITNRPLSEVGGKGLFTKEIEEALLDRRIDLAVHSSKDMPTLLPEGLELSAFLQREDPRDAFIGKTAPTIEGLPEGAVVGSASLRRQALLKRMRPDLQVVLFRGNVPTRLAKLHAGEVDGTLLAQAGLKRLGLEAATTDLLPLDTFPPAPGQGAIAIETRVGDGRIAAILQPIHHAPTGAALACERAFLGALDGSCKTPIAGYAKVDGEALSFHGMILTPDGVEAHEIRLNGTLADAVGIGAEAAADLRERAGPHFFATW</sequence>
<dbReference type="EMBL" id="JAGIYY010000001">
    <property type="protein sequence ID" value="MBP0437568.1"/>
    <property type="molecule type" value="Genomic_DNA"/>
</dbReference>
<dbReference type="FunFam" id="3.40.190.10:FF:000004">
    <property type="entry name" value="Porphobilinogen deaminase"/>
    <property type="match status" value="1"/>
</dbReference>
<dbReference type="Gene3D" id="3.30.160.40">
    <property type="entry name" value="Porphobilinogen deaminase, C-terminal domain"/>
    <property type="match status" value="1"/>
</dbReference>
<evidence type="ECO:0000256" key="2">
    <source>
        <dbReference type="ARBA" id="ARBA00004735"/>
    </source>
</evidence>
<dbReference type="Pfam" id="PF01379">
    <property type="entry name" value="Porphobil_deam"/>
    <property type="match status" value="1"/>
</dbReference>
<dbReference type="PIRSF" id="PIRSF001438">
    <property type="entry name" value="4pyrrol_synth_OHMeBilane_synth"/>
    <property type="match status" value="1"/>
</dbReference>
<dbReference type="PROSITE" id="PS00533">
    <property type="entry name" value="PORPHOBILINOGEN_DEAM"/>
    <property type="match status" value="1"/>
</dbReference>
<comment type="caution">
    <text evidence="11">The sequence shown here is derived from an EMBL/GenBank/DDBJ whole genome shotgun (WGS) entry which is preliminary data.</text>
</comment>
<evidence type="ECO:0000259" key="9">
    <source>
        <dbReference type="Pfam" id="PF01379"/>
    </source>
</evidence>
<feature type="modified residue" description="S-(dipyrrolylmethanemethyl)cysteine" evidence="8">
    <location>
        <position position="244"/>
    </location>
</feature>
<dbReference type="GO" id="GO:0005737">
    <property type="term" value="C:cytoplasm"/>
    <property type="evidence" value="ECO:0007669"/>
    <property type="project" value="UniProtKB-UniRule"/>
</dbReference>
<dbReference type="PANTHER" id="PTHR11557">
    <property type="entry name" value="PORPHOBILINOGEN DEAMINASE"/>
    <property type="match status" value="1"/>
</dbReference>
<evidence type="ECO:0000313" key="12">
    <source>
        <dbReference type="Proteomes" id="UP000666240"/>
    </source>
</evidence>
<evidence type="ECO:0000256" key="6">
    <source>
        <dbReference type="ARBA" id="ARBA00023244"/>
    </source>
</evidence>
<dbReference type="HAMAP" id="MF_00260">
    <property type="entry name" value="Porphobil_deam"/>
    <property type="match status" value="1"/>
</dbReference>
<dbReference type="Pfam" id="PF03900">
    <property type="entry name" value="Porphobil_deamC"/>
    <property type="match status" value="1"/>
</dbReference>
<feature type="domain" description="Porphobilinogen deaminase C-terminal" evidence="10">
    <location>
        <begin position="231"/>
        <end position="297"/>
    </location>
</feature>
<gene>
    <name evidence="8 11" type="primary">hemC</name>
    <name evidence="11" type="ORF">J5Y06_02730</name>
</gene>
<dbReference type="RefSeq" id="WP_209333565.1">
    <property type="nucleotide sequence ID" value="NZ_JAGIYY010000001.1"/>
</dbReference>
<evidence type="ECO:0000259" key="10">
    <source>
        <dbReference type="Pfam" id="PF03900"/>
    </source>
</evidence>
<dbReference type="InterPro" id="IPR000860">
    <property type="entry name" value="HemC"/>
</dbReference>
<dbReference type="SUPFAM" id="SSF54782">
    <property type="entry name" value="Porphobilinogen deaminase (hydroxymethylbilane synthase), C-terminal domain"/>
    <property type="match status" value="1"/>
</dbReference>
<evidence type="ECO:0000313" key="11">
    <source>
        <dbReference type="EMBL" id="MBP0437568.1"/>
    </source>
</evidence>
<dbReference type="InterPro" id="IPR022419">
    <property type="entry name" value="Porphobilin_deaminase_cofac_BS"/>
</dbReference>
<comment type="pathway">
    <text evidence="2">Porphyrin-containing compound metabolism; protoporphyrin-IX biosynthesis; coproporphyrinogen-III from 5-aminolevulinate: step 2/4.</text>
</comment>
<evidence type="ECO:0000256" key="1">
    <source>
        <dbReference type="ARBA" id="ARBA00002869"/>
    </source>
</evidence>
<dbReference type="AlphaFoldDB" id="A0A8J7UH99"/>
<dbReference type="SUPFAM" id="SSF53850">
    <property type="entry name" value="Periplasmic binding protein-like II"/>
    <property type="match status" value="1"/>
</dbReference>
<comment type="miscellaneous">
    <text evidence="8">The porphobilinogen subunits are added to the dipyrromethane group.</text>
</comment>
<evidence type="ECO:0000256" key="3">
    <source>
        <dbReference type="ARBA" id="ARBA00005638"/>
    </source>
</evidence>
<dbReference type="Gene3D" id="3.40.190.10">
    <property type="entry name" value="Periplasmic binding protein-like II"/>
    <property type="match status" value="2"/>
</dbReference>
<comment type="subunit">
    <text evidence="4 8">Monomer.</text>
</comment>
<accession>A0A8J7UH99</accession>
<reference evidence="11" key="1">
    <citation type="submission" date="2021-03" db="EMBL/GenBank/DDBJ databases">
        <title>Genome sequencing and assembly of Tianweitania sediminis.</title>
        <authorList>
            <person name="Chhetri G."/>
        </authorList>
    </citation>
    <scope>NUCLEOTIDE SEQUENCE</scope>
    <source>
        <strain evidence="11">Z8</strain>
    </source>
</reference>
<dbReference type="UniPathway" id="UPA00251">
    <property type="reaction ID" value="UER00319"/>
</dbReference>
<evidence type="ECO:0000256" key="7">
    <source>
        <dbReference type="ARBA" id="ARBA00048169"/>
    </source>
</evidence>
<comment type="cofactor">
    <cofactor evidence="8">
        <name>dipyrromethane</name>
        <dbReference type="ChEBI" id="CHEBI:60342"/>
    </cofactor>
    <text evidence="8">Binds 1 dipyrromethane group covalently.</text>
</comment>
<proteinExistence type="inferred from homology"/>
<feature type="domain" description="Porphobilinogen deaminase N-terminal" evidence="9">
    <location>
        <begin position="6"/>
        <end position="214"/>
    </location>
</feature>
<protein>
    <recommendedName>
        <fullName evidence="8">Porphobilinogen deaminase</fullName>
        <shortName evidence="8">PBG</shortName>
        <ecNumber evidence="8">2.5.1.61</ecNumber>
    </recommendedName>
    <alternativeName>
        <fullName evidence="8">Hydroxymethylbilane synthase</fullName>
        <shortName evidence="8">HMBS</shortName>
    </alternativeName>
    <alternativeName>
        <fullName evidence="8">Pre-uroporphyrinogen synthase</fullName>
    </alternativeName>
</protein>
<dbReference type="InterPro" id="IPR022417">
    <property type="entry name" value="Porphobilin_deaminase_N"/>
</dbReference>
<comment type="similarity">
    <text evidence="3 8">Belongs to the HMBS family.</text>
</comment>
<comment type="function">
    <text evidence="1 8">Tetrapolymerization of the monopyrrole PBG into the hydroxymethylbilane pre-uroporphyrinogen in several discrete steps.</text>
</comment>
<dbReference type="FunFam" id="3.40.190.10:FF:000005">
    <property type="entry name" value="Porphobilinogen deaminase"/>
    <property type="match status" value="1"/>
</dbReference>
<comment type="catalytic activity">
    <reaction evidence="7 8">
        <text>4 porphobilinogen + H2O = hydroxymethylbilane + 4 NH4(+)</text>
        <dbReference type="Rhea" id="RHEA:13185"/>
        <dbReference type="ChEBI" id="CHEBI:15377"/>
        <dbReference type="ChEBI" id="CHEBI:28938"/>
        <dbReference type="ChEBI" id="CHEBI:57845"/>
        <dbReference type="ChEBI" id="CHEBI:58126"/>
        <dbReference type="EC" id="2.5.1.61"/>
    </reaction>
</comment>
<dbReference type="GO" id="GO:0006782">
    <property type="term" value="P:protoporphyrinogen IX biosynthetic process"/>
    <property type="evidence" value="ECO:0007669"/>
    <property type="project" value="UniProtKB-UniRule"/>
</dbReference>
<dbReference type="InterPro" id="IPR036803">
    <property type="entry name" value="Porphobilinogen_deaminase_C_sf"/>
</dbReference>
<evidence type="ECO:0000256" key="8">
    <source>
        <dbReference type="HAMAP-Rule" id="MF_00260"/>
    </source>
</evidence>
<keyword evidence="6 8" id="KW-0627">Porphyrin biosynthesis</keyword>
<dbReference type="GO" id="GO:0004418">
    <property type="term" value="F:hydroxymethylbilane synthase activity"/>
    <property type="evidence" value="ECO:0007669"/>
    <property type="project" value="UniProtKB-UniRule"/>
</dbReference>
<keyword evidence="5 8" id="KW-0808">Transferase</keyword>
<dbReference type="Proteomes" id="UP000666240">
    <property type="component" value="Unassembled WGS sequence"/>
</dbReference>
<evidence type="ECO:0000256" key="4">
    <source>
        <dbReference type="ARBA" id="ARBA00011245"/>
    </source>
</evidence>
<name>A0A8J7UH99_9HYPH</name>
<dbReference type="PANTHER" id="PTHR11557:SF0">
    <property type="entry name" value="PORPHOBILINOGEN DEAMINASE"/>
    <property type="match status" value="1"/>
</dbReference>
<dbReference type="InterPro" id="IPR022418">
    <property type="entry name" value="Porphobilinogen_deaminase_C"/>
</dbReference>
<dbReference type="NCBIfam" id="TIGR00212">
    <property type="entry name" value="hemC"/>
    <property type="match status" value="1"/>
</dbReference>